<proteinExistence type="predicted"/>
<dbReference type="SMART" id="SM00530">
    <property type="entry name" value="HTH_XRE"/>
    <property type="match status" value="1"/>
</dbReference>
<dbReference type="GO" id="GO:0003677">
    <property type="term" value="F:DNA binding"/>
    <property type="evidence" value="ECO:0007669"/>
    <property type="project" value="UniProtKB-KW"/>
</dbReference>
<comment type="caution">
    <text evidence="3">The sequence shown here is derived from an EMBL/GenBank/DDBJ whole genome shotgun (WGS) entry which is preliminary data.</text>
</comment>
<dbReference type="PANTHER" id="PTHR46558:SF4">
    <property type="entry name" value="DNA-BIDING PHAGE PROTEIN"/>
    <property type="match status" value="1"/>
</dbReference>
<dbReference type="InterPro" id="IPR010982">
    <property type="entry name" value="Lambda_DNA-bd_dom_sf"/>
</dbReference>
<dbReference type="Proteomes" id="UP000032483">
    <property type="component" value="Unassembled WGS sequence"/>
</dbReference>
<dbReference type="PATRIC" id="fig|1550024.3.peg.3230"/>
<evidence type="ECO:0000313" key="3">
    <source>
        <dbReference type="EMBL" id="KJF39127.1"/>
    </source>
</evidence>
<dbReference type="GeneID" id="42857716"/>
<organism evidence="3 4">
    <name type="scientific">Ruthenibacterium lactatiformans</name>
    <dbReference type="NCBI Taxonomy" id="1550024"/>
    <lineage>
        <taxon>Bacteria</taxon>
        <taxon>Bacillati</taxon>
        <taxon>Bacillota</taxon>
        <taxon>Clostridia</taxon>
        <taxon>Eubacteriales</taxon>
        <taxon>Oscillospiraceae</taxon>
        <taxon>Ruthenibacterium</taxon>
    </lineage>
</organism>
<feature type="domain" description="HTH cro/C1-type" evidence="2">
    <location>
        <begin position="7"/>
        <end position="62"/>
    </location>
</feature>
<dbReference type="PROSITE" id="PS50943">
    <property type="entry name" value="HTH_CROC1"/>
    <property type="match status" value="1"/>
</dbReference>
<dbReference type="InterPro" id="IPR001387">
    <property type="entry name" value="Cro/C1-type_HTH"/>
</dbReference>
<protein>
    <submittedName>
        <fullName evidence="3">XRE family transcriptional regulator</fullName>
    </submittedName>
</protein>
<keyword evidence="1" id="KW-0238">DNA-binding</keyword>
<dbReference type="SUPFAM" id="SSF47413">
    <property type="entry name" value="lambda repressor-like DNA-binding domains"/>
    <property type="match status" value="1"/>
</dbReference>
<dbReference type="Gene3D" id="1.10.260.40">
    <property type="entry name" value="lambda repressor-like DNA-binding domains"/>
    <property type="match status" value="1"/>
</dbReference>
<keyword evidence="4" id="KW-1185">Reference proteome</keyword>
<evidence type="ECO:0000313" key="4">
    <source>
        <dbReference type="Proteomes" id="UP000032483"/>
    </source>
</evidence>
<name>A0A0D8IWR0_9FIRM</name>
<evidence type="ECO:0000256" key="1">
    <source>
        <dbReference type="ARBA" id="ARBA00023125"/>
    </source>
</evidence>
<evidence type="ECO:0000259" key="2">
    <source>
        <dbReference type="PROSITE" id="PS50943"/>
    </source>
</evidence>
<reference evidence="3" key="1">
    <citation type="submission" date="2015-02" db="EMBL/GenBank/DDBJ databases">
        <title>A novel member of the family Ruminococcaceae isolated from human feces.</title>
        <authorList>
            <person name="Shkoporov A.N."/>
            <person name="Chaplin A.V."/>
            <person name="Motuzova O.V."/>
            <person name="Kafarskaia L.I."/>
            <person name="Khokhlova E.V."/>
            <person name="Efimov B.A."/>
        </authorList>
    </citation>
    <scope>NUCLEOTIDE SEQUENCE [LARGE SCALE GENOMIC DNA]</scope>
    <source>
        <strain evidence="3">585-1</strain>
    </source>
</reference>
<dbReference type="Pfam" id="PF12844">
    <property type="entry name" value="HTH_19"/>
    <property type="match status" value="1"/>
</dbReference>
<accession>A0A0D8IWR0</accession>
<dbReference type="CDD" id="cd00093">
    <property type="entry name" value="HTH_XRE"/>
    <property type="match status" value="1"/>
</dbReference>
<sequence>MTFGEKFKAEREKRKLTQQEVADALGINRRMITRYENGISFPRTKDAYRKIAEYFKVDVNYLLTEDEEFVVQASEQYGSRGMKQAKDLIEGMSGLFAGGTLSEQDKDAVMKALQDIYWESKARNVEKYTPKKYKKTGTDAEE</sequence>
<dbReference type="EMBL" id="JXXK01000023">
    <property type="protein sequence ID" value="KJF39127.1"/>
    <property type="molecule type" value="Genomic_DNA"/>
</dbReference>
<gene>
    <name evidence="3" type="ORF">TQ39_14185</name>
</gene>
<dbReference type="RefSeq" id="WP_005934745.1">
    <property type="nucleotide sequence ID" value="NZ_JAFHCI010000012.1"/>
</dbReference>
<dbReference type="AlphaFoldDB" id="A0A0D8IWR0"/>
<dbReference type="PANTHER" id="PTHR46558">
    <property type="entry name" value="TRACRIPTIONAL REGULATORY PROTEIN-RELATED-RELATED"/>
    <property type="match status" value="1"/>
</dbReference>